<gene>
    <name evidence="2" type="ORF">FSB_LOCUS51240</name>
</gene>
<evidence type="ECO:0000313" key="2">
    <source>
        <dbReference type="EMBL" id="SPD23358.1"/>
    </source>
</evidence>
<dbReference type="InterPro" id="IPR026960">
    <property type="entry name" value="RVT-Znf"/>
</dbReference>
<accession>A0A2N9IFW5</accession>
<evidence type="ECO:0000259" key="1">
    <source>
        <dbReference type="Pfam" id="PF13966"/>
    </source>
</evidence>
<organism evidence="2">
    <name type="scientific">Fagus sylvatica</name>
    <name type="common">Beechnut</name>
    <dbReference type="NCBI Taxonomy" id="28930"/>
    <lineage>
        <taxon>Eukaryota</taxon>
        <taxon>Viridiplantae</taxon>
        <taxon>Streptophyta</taxon>
        <taxon>Embryophyta</taxon>
        <taxon>Tracheophyta</taxon>
        <taxon>Spermatophyta</taxon>
        <taxon>Magnoliopsida</taxon>
        <taxon>eudicotyledons</taxon>
        <taxon>Gunneridae</taxon>
        <taxon>Pentapetalae</taxon>
        <taxon>rosids</taxon>
        <taxon>fabids</taxon>
        <taxon>Fagales</taxon>
        <taxon>Fagaceae</taxon>
        <taxon>Fagus</taxon>
    </lineage>
</organism>
<dbReference type="EMBL" id="OIVN01005625">
    <property type="protein sequence ID" value="SPD23358.1"/>
    <property type="molecule type" value="Genomic_DNA"/>
</dbReference>
<feature type="domain" description="Reverse transcriptase zinc-binding" evidence="1">
    <location>
        <begin position="45"/>
        <end position="140"/>
    </location>
</feature>
<sequence length="164" mass="18828">MYGMDIALIDKLFIPYDGEAIKNIPLSDCAPPDKLIWPGTSHGNYTVKSGYHALLHEENRLLPGSSDTDALQPIWNTVWSLRIPKKCQHFAWRTSREALPTKVNLCKRHIPIDPVCENCRTSPEDTLHAIWKCPLIQMAWENETWIHIARDSPLLDYADLPPRF</sequence>
<proteinExistence type="predicted"/>
<name>A0A2N9IFW5_FAGSY</name>
<reference evidence="2" key="1">
    <citation type="submission" date="2018-02" db="EMBL/GenBank/DDBJ databases">
        <authorList>
            <person name="Cohen D.B."/>
            <person name="Kent A.D."/>
        </authorList>
    </citation>
    <scope>NUCLEOTIDE SEQUENCE</scope>
</reference>
<protein>
    <recommendedName>
        <fullName evidence="1">Reverse transcriptase zinc-binding domain-containing protein</fullName>
    </recommendedName>
</protein>
<dbReference type="Pfam" id="PF13966">
    <property type="entry name" value="zf-RVT"/>
    <property type="match status" value="1"/>
</dbReference>
<dbReference type="AlphaFoldDB" id="A0A2N9IFW5"/>